<name>A0ABY7QH11_9ACTN</name>
<evidence type="ECO:0000313" key="2">
    <source>
        <dbReference type="Proteomes" id="UP001212821"/>
    </source>
</evidence>
<evidence type="ECO:0008006" key="3">
    <source>
        <dbReference type="Google" id="ProtNLM"/>
    </source>
</evidence>
<gene>
    <name evidence="1" type="ORF">O1G21_40300</name>
</gene>
<dbReference type="RefSeq" id="WP_270151696.1">
    <property type="nucleotide sequence ID" value="NZ_CP115451.1"/>
</dbReference>
<evidence type="ECO:0000313" key="1">
    <source>
        <dbReference type="EMBL" id="WBP92030.1"/>
    </source>
</evidence>
<dbReference type="EMBL" id="CP115451">
    <property type="protein sequence ID" value="WBP92030.1"/>
    <property type="molecule type" value="Genomic_DNA"/>
</dbReference>
<organism evidence="1 2">
    <name type="scientific">Kitasatospora cathayae</name>
    <dbReference type="NCBI Taxonomy" id="3004092"/>
    <lineage>
        <taxon>Bacteria</taxon>
        <taxon>Bacillati</taxon>
        <taxon>Actinomycetota</taxon>
        <taxon>Actinomycetes</taxon>
        <taxon>Kitasatosporales</taxon>
        <taxon>Streptomycetaceae</taxon>
        <taxon>Kitasatospora</taxon>
    </lineage>
</organism>
<sequence>MSVLTVMSQNVQYGAGDGRWTGLVEVVREVGPQLLLLQEVDWLTDPEQAKAAGEALGMELYVAPSRNRPVAVAWDPAHLQVEDIETRYTSELHHGYAAARIAPWGIAAGLPAPLVAVSAHLIPYSAQQAAVEAQILSARVYRHGGIGLIGGDINHPTATDPEIDWTRVKPYNRASRCQRREHPGDPWVSNRIVGQTLRDADLTDVAAHLADQHNDPALRRATGKHGGLRVDQFHATPALTPAIVDYRTVEHDYADHLGVVGVFDLALVDGSRLHDFT</sequence>
<proteinExistence type="predicted"/>
<reference evidence="1 2" key="1">
    <citation type="submission" date="2022-12" db="EMBL/GenBank/DDBJ databases">
        <title>HUAS 3-15.</title>
        <authorList>
            <person name="Mo P."/>
        </authorList>
    </citation>
    <scope>NUCLEOTIDE SEQUENCE [LARGE SCALE GENOMIC DNA]</scope>
    <source>
        <strain evidence="1 2">HUAS 3-15</strain>
        <plasmid evidence="1 2">punmamed2</plasmid>
    </source>
</reference>
<dbReference type="Proteomes" id="UP001212821">
    <property type="component" value="Plasmid punmamed2"/>
</dbReference>
<dbReference type="SUPFAM" id="SSF56219">
    <property type="entry name" value="DNase I-like"/>
    <property type="match status" value="1"/>
</dbReference>
<accession>A0ABY7QH11</accession>
<dbReference type="Gene3D" id="3.60.10.10">
    <property type="entry name" value="Endonuclease/exonuclease/phosphatase"/>
    <property type="match status" value="1"/>
</dbReference>
<protein>
    <recommendedName>
        <fullName evidence="3">Endonuclease/exonuclease/phosphatase domain-containing protein</fullName>
    </recommendedName>
</protein>
<keyword evidence="1" id="KW-0614">Plasmid</keyword>
<geneLocation type="plasmid" evidence="1 2">
    <name>punmamed2</name>
</geneLocation>
<dbReference type="InterPro" id="IPR036691">
    <property type="entry name" value="Endo/exonu/phosph_ase_sf"/>
</dbReference>
<keyword evidence="2" id="KW-1185">Reference proteome</keyword>